<dbReference type="Pfam" id="PF02668">
    <property type="entry name" value="TauD"/>
    <property type="match status" value="1"/>
</dbReference>
<protein>
    <submittedName>
        <fullName evidence="7">Taurine dioxygenase</fullName>
    </submittedName>
</protein>
<dbReference type="RefSeq" id="WP_243450686.1">
    <property type="nucleotide sequence ID" value="NZ_BMJM01000006.1"/>
</dbReference>
<dbReference type="GO" id="GO:0046872">
    <property type="term" value="F:metal ion binding"/>
    <property type="evidence" value="ECO:0007669"/>
    <property type="project" value="UniProtKB-KW"/>
</dbReference>
<dbReference type="Proteomes" id="UP000635071">
    <property type="component" value="Unassembled WGS sequence"/>
</dbReference>
<dbReference type="GO" id="GO:0000908">
    <property type="term" value="F:taurine dioxygenase activity"/>
    <property type="evidence" value="ECO:0007669"/>
    <property type="project" value="TreeGrafter"/>
</dbReference>
<dbReference type="InterPro" id="IPR042098">
    <property type="entry name" value="TauD-like_sf"/>
</dbReference>
<comment type="caution">
    <text evidence="7">The sequence shown here is derived from an EMBL/GenBank/DDBJ whole genome shotgun (WGS) entry which is preliminary data.</text>
</comment>
<dbReference type="AlphaFoldDB" id="A0A917E895"/>
<evidence type="ECO:0000259" key="6">
    <source>
        <dbReference type="Pfam" id="PF02668"/>
    </source>
</evidence>
<dbReference type="InterPro" id="IPR003819">
    <property type="entry name" value="TauD/TfdA-like"/>
</dbReference>
<dbReference type="PANTHER" id="PTHR30468">
    <property type="entry name" value="ALPHA-KETOGLUTARATE-DEPENDENT SULFONATE DIOXYGENASE"/>
    <property type="match status" value="1"/>
</dbReference>
<organism evidence="7 8">
    <name type="scientific">Sandarakinorhabdus glacialis</name>
    <dbReference type="NCBI Taxonomy" id="1614636"/>
    <lineage>
        <taxon>Bacteria</taxon>
        <taxon>Pseudomonadati</taxon>
        <taxon>Pseudomonadota</taxon>
        <taxon>Alphaproteobacteria</taxon>
        <taxon>Sphingomonadales</taxon>
        <taxon>Sphingosinicellaceae</taxon>
        <taxon>Sandarakinorhabdus</taxon>
    </lineage>
</organism>
<evidence type="ECO:0000256" key="2">
    <source>
        <dbReference type="ARBA" id="ARBA00022723"/>
    </source>
</evidence>
<keyword evidence="5" id="KW-0408">Iron</keyword>
<keyword evidence="8" id="KW-1185">Reference proteome</keyword>
<evidence type="ECO:0000256" key="4">
    <source>
        <dbReference type="ARBA" id="ARBA00023002"/>
    </source>
</evidence>
<dbReference type="EMBL" id="BMJM01000006">
    <property type="protein sequence ID" value="GGE13882.1"/>
    <property type="molecule type" value="Genomic_DNA"/>
</dbReference>
<sequence>MRIEPSGMACGAEVTGIDLAQPLAPGDVAALRAAWTRHLVLAFPDQDLDDDALERFTLAFGAFGEDPFIAPIAGREHVIAVARGADETAPIFAEAWHTDWSFQVVPPDGTCLYGITIPGRGGDTLFANQQAALAAMPPALLDRVRDAVAVHSARAGYAPDGMYGANDKGRTMDIRPSESALALQRHPLIRRHPETGVPAIYGAPGYIVALEGVDDPQGLMMELYAWQTQERFVYRHQWRPRMLVMWDNRAVLHKATGGYDGEARLLHRTTIGGTAF</sequence>
<evidence type="ECO:0000256" key="3">
    <source>
        <dbReference type="ARBA" id="ARBA00022964"/>
    </source>
</evidence>
<keyword evidence="4" id="KW-0560">Oxidoreductase</keyword>
<gene>
    <name evidence="7" type="ORF">GCM10011529_20360</name>
</gene>
<accession>A0A917E895</accession>
<comment type="similarity">
    <text evidence="1">Belongs to the TfdA dioxygenase family.</text>
</comment>
<proteinExistence type="inferred from homology"/>
<dbReference type="GO" id="GO:0006790">
    <property type="term" value="P:sulfur compound metabolic process"/>
    <property type="evidence" value="ECO:0007669"/>
    <property type="project" value="TreeGrafter"/>
</dbReference>
<dbReference type="GO" id="GO:0005737">
    <property type="term" value="C:cytoplasm"/>
    <property type="evidence" value="ECO:0007669"/>
    <property type="project" value="TreeGrafter"/>
</dbReference>
<evidence type="ECO:0000313" key="8">
    <source>
        <dbReference type="Proteomes" id="UP000635071"/>
    </source>
</evidence>
<name>A0A917E895_9SPHN</name>
<evidence type="ECO:0000313" key="7">
    <source>
        <dbReference type="EMBL" id="GGE13882.1"/>
    </source>
</evidence>
<dbReference type="InterPro" id="IPR051323">
    <property type="entry name" value="AtsK-like"/>
</dbReference>
<evidence type="ECO:0000256" key="5">
    <source>
        <dbReference type="ARBA" id="ARBA00023004"/>
    </source>
</evidence>
<feature type="domain" description="TauD/TfdA-like" evidence="6">
    <location>
        <begin position="3"/>
        <end position="270"/>
    </location>
</feature>
<evidence type="ECO:0000256" key="1">
    <source>
        <dbReference type="ARBA" id="ARBA00005896"/>
    </source>
</evidence>
<keyword evidence="2" id="KW-0479">Metal-binding</keyword>
<dbReference type="Gene3D" id="3.60.130.10">
    <property type="entry name" value="Clavaminate synthase-like"/>
    <property type="match status" value="1"/>
</dbReference>
<dbReference type="PANTHER" id="PTHR30468:SF1">
    <property type="entry name" value="ALPHA-KETOGLUTARATE-DEPENDENT SULFONATE DIOXYGENASE"/>
    <property type="match status" value="1"/>
</dbReference>
<reference evidence="7" key="1">
    <citation type="journal article" date="2014" name="Int. J. Syst. Evol. Microbiol.">
        <title>Complete genome sequence of Corynebacterium casei LMG S-19264T (=DSM 44701T), isolated from a smear-ripened cheese.</title>
        <authorList>
            <consortium name="US DOE Joint Genome Institute (JGI-PGF)"/>
            <person name="Walter F."/>
            <person name="Albersmeier A."/>
            <person name="Kalinowski J."/>
            <person name="Ruckert C."/>
        </authorList>
    </citation>
    <scope>NUCLEOTIDE SEQUENCE</scope>
    <source>
        <strain evidence="7">CGMCC 1.15519</strain>
    </source>
</reference>
<reference evidence="7" key="2">
    <citation type="submission" date="2020-09" db="EMBL/GenBank/DDBJ databases">
        <authorList>
            <person name="Sun Q."/>
            <person name="Zhou Y."/>
        </authorList>
    </citation>
    <scope>NUCLEOTIDE SEQUENCE</scope>
    <source>
        <strain evidence="7">CGMCC 1.15519</strain>
    </source>
</reference>
<dbReference type="SUPFAM" id="SSF51197">
    <property type="entry name" value="Clavaminate synthase-like"/>
    <property type="match status" value="1"/>
</dbReference>
<keyword evidence="3 7" id="KW-0223">Dioxygenase</keyword>